<dbReference type="EMBL" id="MF417926">
    <property type="protein sequence ID" value="ASN71465.1"/>
    <property type="molecule type" value="Genomic_DNA"/>
</dbReference>
<organism evidence="1">
    <name type="scientific">uncultured Caudovirales phage</name>
    <dbReference type="NCBI Taxonomy" id="2100421"/>
    <lineage>
        <taxon>Viruses</taxon>
        <taxon>Duplodnaviria</taxon>
        <taxon>Heunggongvirae</taxon>
        <taxon>Uroviricota</taxon>
        <taxon>Caudoviricetes</taxon>
        <taxon>Peduoviridae</taxon>
        <taxon>Maltschvirus</taxon>
        <taxon>Maltschvirus maltsch</taxon>
    </lineage>
</organism>
<evidence type="ECO:0000313" key="1">
    <source>
        <dbReference type="EMBL" id="ASN71465.1"/>
    </source>
</evidence>
<gene>
    <name evidence="1" type="ORF">9F1_7</name>
</gene>
<accession>A0A2H4J880</accession>
<sequence length="166" mass="19224">MTWYFDKKTLGFPNSDASGERTLLIPDPDWVYDPERDEDTTPPLVRIANPDCKLPPDEQLIALSEEDYRYLFDGITRGMRAVLDENQKPILIAAPQAPPLTQEAVEANRMRAYAHPITGTDRLFSEVLRMQNMGESDWEAVRDKAIERFNEIQVQFPWPEENTRKQ</sequence>
<protein>
    <submittedName>
        <fullName evidence="1">Uncharacterized protein</fullName>
    </submittedName>
</protein>
<reference evidence="1" key="1">
    <citation type="submission" date="2017-06" db="EMBL/GenBank/DDBJ databases">
        <title>Novel phages from South African skin metaviromes.</title>
        <authorList>
            <person name="van Zyl L.J."/>
            <person name="Abrahams Y."/>
            <person name="Stander E.A."/>
            <person name="Kirby B.M."/>
            <person name="Clavaud C."/>
            <person name="Farcet C."/>
            <person name="Breton L."/>
            <person name="Trindade M.I."/>
        </authorList>
    </citation>
    <scope>NUCLEOTIDE SEQUENCE</scope>
</reference>
<proteinExistence type="predicted"/>
<name>A0A2H4J880_9CAUD</name>